<comment type="caution">
    <text evidence="1">The sequence shown here is derived from an EMBL/GenBank/DDBJ whole genome shotgun (WGS) entry which is preliminary data.</text>
</comment>
<reference evidence="1 2" key="1">
    <citation type="submission" date="2014-08" db="EMBL/GenBank/DDBJ databases">
        <authorList>
            <person name="Hassan Y.I."/>
            <person name="Lepp D."/>
            <person name="Zhou T."/>
        </authorList>
    </citation>
    <scope>NUCLEOTIDE SEQUENCE [LARGE SCALE GENOMIC DNA]</scope>
    <source>
        <strain evidence="1 2">IFO13584</strain>
    </source>
</reference>
<dbReference type="RefSeq" id="WP_035087085.1">
    <property type="nucleotide sequence ID" value="NZ_JQGC01000031.1"/>
</dbReference>
<protein>
    <submittedName>
        <fullName evidence="1">Uncharacterized protein</fullName>
    </submittedName>
</protein>
<dbReference type="AlphaFoldDB" id="A0A087LWW7"/>
<evidence type="ECO:0000313" key="2">
    <source>
        <dbReference type="Proteomes" id="UP000028981"/>
    </source>
</evidence>
<accession>A0A087LWW7</accession>
<dbReference type="EMBL" id="JQGC01000031">
    <property type="protein sequence ID" value="KFL29120.1"/>
    <property type="molecule type" value="Genomic_DNA"/>
</dbReference>
<organism evidence="1 2">
    <name type="scientific">Devosia riboflavina</name>
    <dbReference type="NCBI Taxonomy" id="46914"/>
    <lineage>
        <taxon>Bacteria</taxon>
        <taxon>Pseudomonadati</taxon>
        <taxon>Pseudomonadota</taxon>
        <taxon>Alphaproteobacteria</taxon>
        <taxon>Hyphomicrobiales</taxon>
        <taxon>Devosiaceae</taxon>
        <taxon>Devosia</taxon>
    </lineage>
</organism>
<keyword evidence="2" id="KW-1185">Reference proteome</keyword>
<proteinExistence type="predicted"/>
<dbReference type="OrthoDB" id="7948452at2"/>
<name>A0A087LWW7_9HYPH</name>
<evidence type="ECO:0000313" key="1">
    <source>
        <dbReference type="EMBL" id="KFL29120.1"/>
    </source>
</evidence>
<dbReference type="Proteomes" id="UP000028981">
    <property type="component" value="Unassembled WGS sequence"/>
</dbReference>
<sequence>MAAHPYDQDVIAPIAVRHLVEFGDPDPNLPGQFGYWYNFVDYDFTAGDRIVTARHYLDEPQRALLLGMPVEDELTLLVLQFLLMRYDRLEWLGREGYVPVPKPIMKEVRHRLDLHLKRAGG</sequence>
<dbReference type="STRING" id="46914.JP75_23095"/>
<gene>
    <name evidence="1" type="ORF">JP75_23095</name>
</gene>